<evidence type="ECO:0000256" key="1">
    <source>
        <dbReference type="SAM" id="Phobius"/>
    </source>
</evidence>
<gene>
    <name evidence="2" type="ORF">C7402_112167</name>
</gene>
<name>A0ABX5KHQ9_9BURK</name>
<proteinExistence type="predicted"/>
<keyword evidence="1" id="KW-0812">Transmembrane</keyword>
<dbReference type="EMBL" id="QEOB01000012">
    <property type="protein sequence ID" value="PVX79980.1"/>
    <property type="molecule type" value="Genomic_DNA"/>
</dbReference>
<dbReference type="Proteomes" id="UP000245712">
    <property type="component" value="Unassembled WGS sequence"/>
</dbReference>
<keyword evidence="3" id="KW-1185">Reference proteome</keyword>
<evidence type="ECO:0000313" key="3">
    <source>
        <dbReference type="Proteomes" id="UP000245712"/>
    </source>
</evidence>
<dbReference type="RefSeq" id="WP_116612525.1">
    <property type="nucleotide sequence ID" value="NZ_QEOB01000012.1"/>
</dbReference>
<keyword evidence="1" id="KW-1133">Transmembrane helix</keyword>
<keyword evidence="1" id="KW-0472">Membrane</keyword>
<protein>
    <submittedName>
        <fullName evidence="2">Uncharacterized protein</fullName>
    </submittedName>
</protein>
<organism evidence="2 3">
    <name type="scientific">Paraburkholderia unamae</name>
    <dbReference type="NCBI Taxonomy" id="219649"/>
    <lineage>
        <taxon>Bacteria</taxon>
        <taxon>Pseudomonadati</taxon>
        <taxon>Pseudomonadota</taxon>
        <taxon>Betaproteobacteria</taxon>
        <taxon>Burkholderiales</taxon>
        <taxon>Burkholderiaceae</taxon>
        <taxon>Paraburkholderia</taxon>
    </lineage>
</organism>
<comment type="caution">
    <text evidence="2">The sequence shown here is derived from an EMBL/GenBank/DDBJ whole genome shotgun (WGS) entry which is preliminary data.</text>
</comment>
<evidence type="ECO:0000313" key="2">
    <source>
        <dbReference type="EMBL" id="PVX79980.1"/>
    </source>
</evidence>
<accession>A0ABX5KHQ9</accession>
<sequence>MKIADLVCILGVVGTFALVSHVSLCLHIKRMKEAIESDPFALRGVTRREASERLGDWETQKRRLLPMAILFVGVLCAVDYVFSFAL</sequence>
<feature type="transmembrane region" description="Helical" evidence="1">
    <location>
        <begin position="64"/>
        <end position="82"/>
    </location>
</feature>
<reference evidence="2 3" key="1">
    <citation type="submission" date="2018-05" db="EMBL/GenBank/DDBJ databases">
        <title>Genomic Encyclopedia of Type Strains, Phase IV (KMG-V): Genome sequencing to study the core and pangenomes of soil and plant-associated prokaryotes.</title>
        <authorList>
            <person name="Whitman W."/>
        </authorList>
    </citation>
    <scope>NUCLEOTIDE SEQUENCE [LARGE SCALE GENOMIC DNA]</scope>
    <source>
        <strain evidence="2 3">SCZa-39</strain>
    </source>
</reference>